<keyword evidence="4" id="KW-0238">DNA-binding</keyword>
<accession>A0A9N9KN86</accession>
<proteinExistence type="predicted"/>
<dbReference type="AlphaFoldDB" id="A0A9N9KN86"/>
<protein>
    <submittedName>
        <fullName evidence="7">Uncharacterized protein</fullName>
    </submittedName>
</protein>
<reference evidence="7" key="1">
    <citation type="submission" date="2021-07" db="EMBL/GenBank/DDBJ databases">
        <authorList>
            <person name="Durling M."/>
        </authorList>
    </citation>
    <scope>NUCLEOTIDE SEQUENCE</scope>
</reference>
<evidence type="ECO:0000256" key="4">
    <source>
        <dbReference type="ARBA" id="ARBA00023125"/>
    </source>
</evidence>
<evidence type="ECO:0000313" key="7">
    <source>
        <dbReference type="EMBL" id="CAG8949082.1"/>
    </source>
</evidence>
<organism evidence="7 8">
    <name type="scientific">Hymenoscyphus fraxineus</name>
    <dbReference type="NCBI Taxonomy" id="746836"/>
    <lineage>
        <taxon>Eukaryota</taxon>
        <taxon>Fungi</taxon>
        <taxon>Dikarya</taxon>
        <taxon>Ascomycota</taxon>
        <taxon>Pezizomycotina</taxon>
        <taxon>Leotiomycetes</taxon>
        <taxon>Helotiales</taxon>
        <taxon>Helotiaceae</taxon>
        <taxon>Hymenoscyphus</taxon>
    </lineage>
</organism>
<keyword evidence="8" id="KW-1185">Reference proteome</keyword>
<comment type="caution">
    <text evidence="7">The sequence shown here is derived from an EMBL/GenBank/DDBJ whole genome shotgun (WGS) entry which is preliminary data.</text>
</comment>
<evidence type="ECO:0000256" key="2">
    <source>
        <dbReference type="ARBA" id="ARBA00022833"/>
    </source>
</evidence>
<sequence>MRSPASSVESLSTKRPRASKPKVKTGCITCKYVINCRLRARALHGLNDFARMFLNNPLLDLVFVALTLEESVKDIQQKRKHLRLKLQLFRSHGDYYPNLWLHRDHRLRFLRQCSQQCCYRQLKLTFQPIVPAGVIFQDEKEYHYFCHFHDITSFELSSGFDPSLWNVTVLEACDIHSVRQLVVATAALSVATGKSAPDIREYALNKYGEALVGIREMSISAEFERAASHVHSAIEMIVDRISEAPQDFYFPGTTALGIKDRPSLAILIGRTESQPVVSRLFNLLFAEEHLEIPRGFATIAEARIYLQDISWRITNTSQPPESLGGTRNGEGASGLLETASNLSFELAHWHDAFSPILNDAMSPLGKNLFISAVILHVQALSADLIASGRFSTTGPPYSLDDDDDEEGFPAVHAIITLSRRLLSHPNFLKTFVFDLGIIPSLVSIWISCPVQQFKVEAIEVLESMQPRREGVWDSRNAASAGRTYLEQQGNE</sequence>
<keyword evidence="1" id="KW-0479">Metal-binding</keyword>
<keyword evidence="5" id="KW-0804">Transcription</keyword>
<dbReference type="InterPro" id="IPR052360">
    <property type="entry name" value="Transcr_Regulatory_Proteins"/>
</dbReference>
<evidence type="ECO:0000256" key="1">
    <source>
        <dbReference type="ARBA" id="ARBA00022723"/>
    </source>
</evidence>
<evidence type="ECO:0000256" key="5">
    <source>
        <dbReference type="ARBA" id="ARBA00023163"/>
    </source>
</evidence>
<evidence type="ECO:0000256" key="6">
    <source>
        <dbReference type="ARBA" id="ARBA00023242"/>
    </source>
</evidence>
<evidence type="ECO:0000313" key="8">
    <source>
        <dbReference type="Proteomes" id="UP000696280"/>
    </source>
</evidence>
<dbReference type="GO" id="GO:0046872">
    <property type="term" value="F:metal ion binding"/>
    <property type="evidence" value="ECO:0007669"/>
    <property type="project" value="UniProtKB-KW"/>
</dbReference>
<dbReference type="Proteomes" id="UP000696280">
    <property type="component" value="Unassembled WGS sequence"/>
</dbReference>
<name>A0A9N9KN86_9HELO</name>
<evidence type="ECO:0000256" key="3">
    <source>
        <dbReference type="ARBA" id="ARBA00023015"/>
    </source>
</evidence>
<keyword evidence="6" id="KW-0539">Nucleus</keyword>
<dbReference type="PANTHER" id="PTHR36206">
    <property type="entry name" value="ASPERCRYPTIN BIOSYNTHESIS CLUSTER-SPECIFIC TRANSCRIPTION REGULATOR ATNN-RELATED"/>
    <property type="match status" value="1"/>
</dbReference>
<keyword evidence="3" id="KW-0805">Transcription regulation</keyword>
<dbReference type="OrthoDB" id="3172332at2759"/>
<dbReference type="EMBL" id="CAJVRL010000001">
    <property type="protein sequence ID" value="CAG8949082.1"/>
    <property type="molecule type" value="Genomic_DNA"/>
</dbReference>
<dbReference type="GO" id="GO:0003677">
    <property type="term" value="F:DNA binding"/>
    <property type="evidence" value="ECO:0007669"/>
    <property type="project" value="UniProtKB-KW"/>
</dbReference>
<dbReference type="PANTHER" id="PTHR36206:SF4">
    <property type="entry name" value="HYPOTHETICAL CONSERVED PROTEIN (EUROFUNG)-RELATED"/>
    <property type="match status" value="1"/>
</dbReference>
<keyword evidence="2" id="KW-0862">Zinc</keyword>
<gene>
    <name evidence="7" type="ORF">HYFRA_00002211</name>
</gene>